<reference evidence="2" key="1">
    <citation type="submission" date="2021-03" db="EMBL/GenBank/DDBJ databases">
        <title>Revisited historic fungal species revealed as producer of novel bioactive compounds through whole genome sequencing and comparative genomics.</title>
        <authorList>
            <person name="Vignolle G.A."/>
            <person name="Hochenegger N."/>
            <person name="Mach R.L."/>
            <person name="Mach-Aigner A.R."/>
            <person name="Javad Rahimi M."/>
            <person name="Salim K.A."/>
            <person name="Chan C.M."/>
            <person name="Lim L.B.L."/>
            <person name="Cai F."/>
            <person name="Druzhinina I.S."/>
            <person name="U'Ren J.M."/>
            <person name="Derntl C."/>
        </authorList>
    </citation>
    <scope>NUCLEOTIDE SEQUENCE</scope>
    <source>
        <strain evidence="2">TUCIM 5799</strain>
    </source>
</reference>
<dbReference type="PANTHER" id="PTHR35910:SF1">
    <property type="entry name" value="2EXR DOMAIN-CONTAINING PROTEIN"/>
    <property type="match status" value="1"/>
</dbReference>
<keyword evidence="3" id="KW-1185">Reference proteome</keyword>
<dbReference type="AlphaFoldDB" id="A0A9P9WTN4"/>
<dbReference type="PANTHER" id="PTHR35910">
    <property type="entry name" value="2EXR DOMAIN-CONTAINING PROTEIN"/>
    <property type="match status" value="1"/>
</dbReference>
<dbReference type="InterPro" id="IPR045518">
    <property type="entry name" value="2EXR"/>
</dbReference>
<sequence length="411" mass="46847">MYPSRERFRGSSPPPDIELAEPKVTVEYLEGQVSGLSLQGKDFHQFALLPVELQLKIWKHTLPSTTMIRTSTWEGSTTLWPVLEFPKPPEPGKVYGRIPTIPPFPDPEDHPAALHVCRLSRTIALENLFPLNDAISKQKKGRWHDYISRNDIVDLEIGRRVIRSLGGPRKPFQTLNEALRKVEDENPGQGIQFPECVIYDDLPVFPNPFFEFSSRKYCVLVALPEISEGYRQGSEFTSVPSDYPIRKGYVAVRLSDIEEHILGSKISLGAVPPSLWYQKPRDPWSRYSQETGKGKFRPFNLYPSHILYIYSHVLHELAFGYHSDCVTARRYTPTNTPSKYLSVFQALINGNDCPACGEAVLPRIKELYGDAIDFEKIEIFVLSSRSWVESREGHWETVDVEIPDIPGCENM</sequence>
<comment type="caution">
    <text evidence="2">The sequence shown here is derived from an EMBL/GenBank/DDBJ whole genome shotgun (WGS) entry which is preliminary data.</text>
</comment>
<evidence type="ECO:0000259" key="1">
    <source>
        <dbReference type="Pfam" id="PF20150"/>
    </source>
</evidence>
<evidence type="ECO:0000313" key="2">
    <source>
        <dbReference type="EMBL" id="KAI1879154.1"/>
    </source>
</evidence>
<name>A0A9P9WTN4_9PEZI</name>
<organism evidence="2 3">
    <name type="scientific">Neoarthrinium moseri</name>
    <dbReference type="NCBI Taxonomy" id="1658444"/>
    <lineage>
        <taxon>Eukaryota</taxon>
        <taxon>Fungi</taxon>
        <taxon>Dikarya</taxon>
        <taxon>Ascomycota</taxon>
        <taxon>Pezizomycotina</taxon>
        <taxon>Sordariomycetes</taxon>
        <taxon>Xylariomycetidae</taxon>
        <taxon>Amphisphaeriales</taxon>
        <taxon>Apiosporaceae</taxon>
        <taxon>Neoarthrinium</taxon>
    </lineage>
</organism>
<feature type="domain" description="2EXR" evidence="1">
    <location>
        <begin position="43"/>
        <end position="133"/>
    </location>
</feature>
<gene>
    <name evidence="2" type="ORF">JX265_002108</name>
</gene>
<proteinExistence type="predicted"/>
<accession>A0A9P9WTN4</accession>
<protein>
    <recommendedName>
        <fullName evidence="1">2EXR domain-containing protein</fullName>
    </recommendedName>
</protein>
<dbReference type="Proteomes" id="UP000829685">
    <property type="component" value="Unassembled WGS sequence"/>
</dbReference>
<dbReference type="Pfam" id="PF20150">
    <property type="entry name" value="2EXR"/>
    <property type="match status" value="1"/>
</dbReference>
<evidence type="ECO:0000313" key="3">
    <source>
        <dbReference type="Proteomes" id="UP000829685"/>
    </source>
</evidence>
<dbReference type="EMBL" id="JAFIMR010000004">
    <property type="protein sequence ID" value="KAI1879154.1"/>
    <property type="molecule type" value="Genomic_DNA"/>
</dbReference>